<name>A0A816K9M0_BRANA</name>
<proteinExistence type="predicted"/>
<evidence type="ECO:0000256" key="1">
    <source>
        <dbReference type="SAM" id="MobiDB-lite"/>
    </source>
</evidence>
<feature type="region of interest" description="Disordered" evidence="1">
    <location>
        <begin position="1"/>
        <end position="21"/>
    </location>
</feature>
<dbReference type="AlphaFoldDB" id="A0A816K9M0"/>
<protein>
    <submittedName>
        <fullName evidence="2">(rape) hypothetical protein</fullName>
    </submittedName>
</protein>
<accession>A0A816K9M0</accession>
<reference evidence="2" key="1">
    <citation type="submission" date="2021-01" db="EMBL/GenBank/DDBJ databases">
        <authorList>
            <consortium name="Genoscope - CEA"/>
            <person name="William W."/>
        </authorList>
    </citation>
    <scope>NUCLEOTIDE SEQUENCE</scope>
</reference>
<dbReference type="Proteomes" id="UP001295469">
    <property type="component" value="Chromosome C02"/>
</dbReference>
<gene>
    <name evidence="2" type="ORF">DARMORV10_C02P29340.1</name>
</gene>
<sequence length="83" mass="9202">MTLPAAPEIGEVNSRSKERVSALERIEPISQSAPRPYALERIEVENNLSAERVSALERIERIEPLPVEPPRTTGLSTSLLARL</sequence>
<dbReference type="EMBL" id="HG994366">
    <property type="protein sequence ID" value="CAF1908939.1"/>
    <property type="molecule type" value="Genomic_DNA"/>
</dbReference>
<evidence type="ECO:0000313" key="2">
    <source>
        <dbReference type="EMBL" id="CAF1908939.1"/>
    </source>
</evidence>
<organism evidence="2">
    <name type="scientific">Brassica napus</name>
    <name type="common">Rape</name>
    <dbReference type="NCBI Taxonomy" id="3708"/>
    <lineage>
        <taxon>Eukaryota</taxon>
        <taxon>Viridiplantae</taxon>
        <taxon>Streptophyta</taxon>
        <taxon>Embryophyta</taxon>
        <taxon>Tracheophyta</taxon>
        <taxon>Spermatophyta</taxon>
        <taxon>Magnoliopsida</taxon>
        <taxon>eudicotyledons</taxon>
        <taxon>Gunneridae</taxon>
        <taxon>Pentapetalae</taxon>
        <taxon>rosids</taxon>
        <taxon>malvids</taxon>
        <taxon>Brassicales</taxon>
        <taxon>Brassicaceae</taxon>
        <taxon>Brassiceae</taxon>
        <taxon>Brassica</taxon>
    </lineage>
</organism>